<dbReference type="InterPro" id="IPR039341">
    <property type="entry name" value="CFAP99"/>
</dbReference>
<dbReference type="EMBL" id="JAFHDT010000010">
    <property type="protein sequence ID" value="KAI7804215.1"/>
    <property type="molecule type" value="Genomic_DNA"/>
</dbReference>
<dbReference type="PANTHER" id="PTHR34649:SF1">
    <property type="entry name" value="CILIA- AND FLAGELLA-ASSOCIATED PROTEIN 99"/>
    <property type="match status" value="1"/>
</dbReference>
<comment type="caution">
    <text evidence="3">The sequence shown here is derived from an EMBL/GenBank/DDBJ whole genome shotgun (WGS) entry which is preliminary data.</text>
</comment>
<evidence type="ECO:0000313" key="3">
    <source>
        <dbReference type="EMBL" id="KAI7804215.1"/>
    </source>
</evidence>
<reference evidence="3" key="1">
    <citation type="submission" date="2021-02" db="EMBL/GenBank/DDBJ databases">
        <title>Comparative genomics reveals that relaxation of natural selection precedes convergent phenotypic evolution of cavefish.</title>
        <authorList>
            <person name="Peng Z."/>
        </authorList>
    </citation>
    <scope>NUCLEOTIDE SEQUENCE</scope>
    <source>
        <tissue evidence="3">Muscle</tissue>
    </source>
</reference>
<dbReference type="OrthoDB" id="10262255at2759"/>
<feature type="region of interest" description="Disordered" evidence="2">
    <location>
        <begin position="585"/>
        <end position="660"/>
    </location>
</feature>
<feature type="coiled-coil region" evidence="1">
    <location>
        <begin position="384"/>
        <end position="415"/>
    </location>
</feature>
<feature type="coiled-coil region" evidence="1">
    <location>
        <begin position="439"/>
        <end position="466"/>
    </location>
</feature>
<evidence type="ECO:0000256" key="1">
    <source>
        <dbReference type="SAM" id="Coils"/>
    </source>
</evidence>
<proteinExistence type="predicted"/>
<organism evidence="3 4">
    <name type="scientific">Triplophysa rosa</name>
    <name type="common">Cave loach</name>
    <dbReference type="NCBI Taxonomy" id="992332"/>
    <lineage>
        <taxon>Eukaryota</taxon>
        <taxon>Metazoa</taxon>
        <taxon>Chordata</taxon>
        <taxon>Craniata</taxon>
        <taxon>Vertebrata</taxon>
        <taxon>Euteleostomi</taxon>
        <taxon>Actinopterygii</taxon>
        <taxon>Neopterygii</taxon>
        <taxon>Teleostei</taxon>
        <taxon>Ostariophysi</taxon>
        <taxon>Cypriniformes</taxon>
        <taxon>Nemacheilidae</taxon>
        <taxon>Triplophysa</taxon>
    </lineage>
</organism>
<feature type="compositionally biased region" description="Polar residues" evidence="2">
    <location>
        <begin position="643"/>
        <end position="654"/>
    </location>
</feature>
<feature type="coiled-coil region" evidence="1">
    <location>
        <begin position="306"/>
        <end position="358"/>
    </location>
</feature>
<keyword evidence="3" id="KW-0969">Cilium</keyword>
<keyword evidence="1" id="KW-0175">Coiled coil</keyword>
<evidence type="ECO:0000256" key="2">
    <source>
        <dbReference type="SAM" id="MobiDB-lite"/>
    </source>
</evidence>
<sequence>MNYKELVKEVTRLLDKFQEDKQCIDSYTEDAAKELKNLSSDDQKFVIDALLGCITHKKLLDTVVNIFYVHQGRTLLRVDRNLFIVVCYLAMFQLDDLGLEQFSKIIKSLDISKMHKFLSFFFNVNNLTTQIQEEWSHIYDVTVVQSNWITPLIRWCGEIDKLLDQLASKMSKGSLPKKSAKKITEPKEFILTQPKPRPLPAAEVIPQQDKPKPVPATTHQSPKEPDILDELKQRNRQKALEVLNEAKSQQFRCANPQKSEKTQKVMSQILQSRDAELKFDKLYTSGSPSTQKANILPVKLNTTAILREGALYNRQLEEELQRLEQLSKGASEPSAFLQWQKEMKDKDLQEELAELERRRLEGRISHEEAVLARERVLERNHHKVQQTKEETAELMRKYAEKRLKEEKEMRELVQQVADGHKNSKAAKAKLQEIKQHIVKEVSEQSRELLSQALEEAQAELSRKMELIRQIRAFESIPLVRQKFVDETETAGHDLLCEMSLAELRERLIMLRELQEFEQEERRNWILQEKQMKEELLLDQLDNIALCRSLAEQAAAARSQEEKRMKSELREAVSKDERVLALQKTLEQKQQERQQKKSEKANTKRNEKEPPLRDKNSIHNKQVLEEHHWQELERSLEQQVHGIIQQSSNKTNAGPNQRRVF</sequence>
<gene>
    <name evidence="3" type="ORF">IRJ41_001870</name>
</gene>
<keyword evidence="3" id="KW-0966">Cell projection</keyword>
<dbReference type="PANTHER" id="PTHR34649">
    <property type="entry name" value="CILIA- AND FLAGELLA-ASSOCIATED PROTEIN 99"/>
    <property type="match status" value="1"/>
</dbReference>
<name>A0A9W7TVG8_TRIRA</name>
<feature type="region of interest" description="Disordered" evidence="2">
    <location>
        <begin position="204"/>
        <end position="226"/>
    </location>
</feature>
<dbReference type="Proteomes" id="UP001059041">
    <property type="component" value="Linkage Group LG10"/>
</dbReference>
<keyword evidence="3" id="KW-0282">Flagellum</keyword>
<evidence type="ECO:0000313" key="4">
    <source>
        <dbReference type="Proteomes" id="UP001059041"/>
    </source>
</evidence>
<protein>
    <submittedName>
        <fullName evidence="3">Cilia and flagella associated protein 99</fullName>
    </submittedName>
</protein>
<keyword evidence="4" id="KW-1185">Reference proteome</keyword>
<dbReference type="AlphaFoldDB" id="A0A9W7TVG8"/>
<accession>A0A9W7TVG8</accession>
<feature type="compositionally biased region" description="Basic and acidic residues" evidence="2">
    <location>
        <begin position="585"/>
        <end position="635"/>
    </location>
</feature>